<name>A0A0C2XRN3_HEBCY</name>
<dbReference type="PANTHER" id="PTHR43968:SF6">
    <property type="entry name" value="GLUTATHIONE S-TRANSFERASE OMEGA"/>
    <property type="match status" value="1"/>
</dbReference>
<dbReference type="PROSITE" id="PS50404">
    <property type="entry name" value="GST_NTER"/>
    <property type="match status" value="1"/>
</dbReference>
<sequence>MAIPDAQIFPHATSEAAKTVERHQEPQDLVFYAGWFCPFVQRAWISLEEKRIPYQYKEVNPYKKEPHFLAMNPKGLVPAVEYQGKALYESLILCEFFEDAYPSHKPNLLPSEPADRALTRMWLDHISKTFIPAFHRLLQAQDVEKQNEALQDLAENIKGPFFNGEFGLVDVAIAPWIVRDFILQEHRGFKRGDVSPVWEAYAERIEKRDSVVNTSSLREHLAVIFGRYLRDEAQSEVAKATRAGKVIP</sequence>
<dbReference type="Pfam" id="PF13409">
    <property type="entry name" value="GST_N_2"/>
    <property type="match status" value="1"/>
</dbReference>
<dbReference type="InterPro" id="IPR036282">
    <property type="entry name" value="Glutathione-S-Trfase_C_sf"/>
</dbReference>
<keyword evidence="3" id="KW-1185">Reference proteome</keyword>
<gene>
    <name evidence="2" type="ORF">M413DRAFT_414003</name>
</gene>
<dbReference type="InterPro" id="IPR004045">
    <property type="entry name" value="Glutathione_S-Trfase_N"/>
</dbReference>
<dbReference type="SFLD" id="SFLDS00019">
    <property type="entry name" value="Glutathione_Transferase_(cytos"/>
    <property type="match status" value="1"/>
</dbReference>
<dbReference type="Proteomes" id="UP000053424">
    <property type="component" value="Unassembled WGS sequence"/>
</dbReference>
<evidence type="ECO:0000313" key="2">
    <source>
        <dbReference type="EMBL" id="KIM40343.1"/>
    </source>
</evidence>
<evidence type="ECO:0000313" key="3">
    <source>
        <dbReference type="Proteomes" id="UP000053424"/>
    </source>
</evidence>
<dbReference type="InterPro" id="IPR036249">
    <property type="entry name" value="Thioredoxin-like_sf"/>
</dbReference>
<accession>A0A0C2XRN3</accession>
<reference evidence="3" key="2">
    <citation type="submission" date="2015-01" db="EMBL/GenBank/DDBJ databases">
        <title>Evolutionary Origins and Diversification of the Mycorrhizal Mutualists.</title>
        <authorList>
            <consortium name="DOE Joint Genome Institute"/>
            <consortium name="Mycorrhizal Genomics Consortium"/>
            <person name="Kohler A."/>
            <person name="Kuo A."/>
            <person name="Nagy L.G."/>
            <person name="Floudas D."/>
            <person name="Copeland A."/>
            <person name="Barry K.W."/>
            <person name="Cichocki N."/>
            <person name="Veneault-Fourrey C."/>
            <person name="LaButti K."/>
            <person name="Lindquist E.A."/>
            <person name="Lipzen A."/>
            <person name="Lundell T."/>
            <person name="Morin E."/>
            <person name="Murat C."/>
            <person name="Riley R."/>
            <person name="Ohm R."/>
            <person name="Sun H."/>
            <person name="Tunlid A."/>
            <person name="Henrissat B."/>
            <person name="Grigoriev I.V."/>
            <person name="Hibbett D.S."/>
            <person name="Martin F."/>
        </authorList>
    </citation>
    <scope>NUCLEOTIDE SEQUENCE [LARGE SCALE GENOMIC DNA]</scope>
    <source>
        <strain evidence="3">h7</strain>
    </source>
</reference>
<feature type="domain" description="GST N-terminal" evidence="1">
    <location>
        <begin position="27"/>
        <end position="105"/>
    </location>
</feature>
<dbReference type="CDD" id="cd00570">
    <property type="entry name" value="GST_N_family"/>
    <property type="match status" value="1"/>
</dbReference>
<evidence type="ECO:0000259" key="1">
    <source>
        <dbReference type="PROSITE" id="PS50404"/>
    </source>
</evidence>
<dbReference type="Gene3D" id="3.40.30.10">
    <property type="entry name" value="Glutaredoxin"/>
    <property type="match status" value="1"/>
</dbReference>
<dbReference type="Gene3D" id="1.20.1050.10">
    <property type="match status" value="1"/>
</dbReference>
<dbReference type="PANTHER" id="PTHR43968">
    <property type="match status" value="1"/>
</dbReference>
<dbReference type="SUPFAM" id="SSF52833">
    <property type="entry name" value="Thioredoxin-like"/>
    <property type="match status" value="1"/>
</dbReference>
<dbReference type="STRING" id="686832.A0A0C2XRN3"/>
<dbReference type="OrthoDB" id="4951845at2759"/>
<dbReference type="InterPro" id="IPR040079">
    <property type="entry name" value="Glutathione_S-Trfase"/>
</dbReference>
<dbReference type="EMBL" id="KN831783">
    <property type="protein sequence ID" value="KIM40343.1"/>
    <property type="molecule type" value="Genomic_DNA"/>
</dbReference>
<dbReference type="HOGENOM" id="CLU_011226_9_1_1"/>
<dbReference type="SUPFAM" id="SSF47616">
    <property type="entry name" value="GST C-terminal domain-like"/>
    <property type="match status" value="1"/>
</dbReference>
<dbReference type="AlphaFoldDB" id="A0A0C2XRN3"/>
<dbReference type="SFLD" id="SFLDG00358">
    <property type="entry name" value="Main_(cytGST)"/>
    <property type="match status" value="1"/>
</dbReference>
<proteinExistence type="predicted"/>
<reference evidence="2 3" key="1">
    <citation type="submission" date="2014-04" db="EMBL/GenBank/DDBJ databases">
        <authorList>
            <consortium name="DOE Joint Genome Institute"/>
            <person name="Kuo A."/>
            <person name="Gay G."/>
            <person name="Dore J."/>
            <person name="Kohler A."/>
            <person name="Nagy L.G."/>
            <person name="Floudas D."/>
            <person name="Copeland A."/>
            <person name="Barry K.W."/>
            <person name="Cichocki N."/>
            <person name="Veneault-Fourrey C."/>
            <person name="LaButti K."/>
            <person name="Lindquist E.A."/>
            <person name="Lipzen A."/>
            <person name="Lundell T."/>
            <person name="Morin E."/>
            <person name="Murat C."/>
            <person name="Sun H."/>
            <person name="Tunlid A."/>
            <person name="Henrissat B."/>
            <person name="Grigoriev I.V."/>
            <person name="Hibbett D.S."/>
            <person name="Martin F."/>
            <person name="Nordberg H.P."/>
            <person name="Cantor M.N."/>
            <person name="Hua S.X."/>
        </authorList>
    </citation>
    <scope>NUCLEOTIDE SEQUENCE [LARGE SCALE GENOMIC DNA]</scope>
    <source>
        <strain evidence="3">h7</strain>
    </source>
</reference>
<dbReference type="GO" id="GO:0005737">
    <property type="term" value="C:cytoplasm"/>
    <property type="evidence" value="ECO:0007669"/>
    <property type="project" value="TreeGrafter"/>
</dbReference>
<organism evidence="2 3">
    <name type="scientific">Hebeloma cylindrosporum</name>
    <dbReference type="NCBI Taxonomy" id="76867"/>
    <lineage>
        <taxon>Eukaryota</taxon>
        <taxon>Fungi</taxon>
        <taxon>Dikarya</taxon>
        <taxon>Basidiomycota</taxon>
        <taxon>Agaricomycotina</taxon>
        <taxon>Agaricomycetes</taxon>
        <taxon>Agaricomycetidae</taxon>
        <taxon>Agaricales</taxon>
        <taxon>Agaricineae</taxon>
        <taxon>Hymenogastraceae</taxon>
        <taxon>Hebeloma</taxon>
    </lineage>
</organism>
<protein>
    <recommendedName>
        <fullName evidence="1">GST N-terminal domain-containing protein</fullName>
    </recommendedName>
</protein>
<dbReference type="InterPro" id="IPR050983">
    <property type="entry name" value="GST_Omega/HSP26"/>
</dbReference>